<dbReference type="Pfam" id="PF00076">
    <property type="entry name" value="RRM_1"/>
    <property type="match status" value="1"/>
</dbReference>
<feature type="domain" description="HTH La-type RNA-binding" evidence="5">
    <location>
        <begin position="113"/>
        <end position="204"/>
    </location>
</feature>
<feature type="domain" description="RRM" evidence="4">
    <location>
        <begin position="238"/>
        <end position="317"/>
    </location>
</feature>
<dbReference type="EMBL" id="MU005582">
    <property type="protein sequence ID" value="KAF2684090.1"/>
    <property type="molecule type" value="Genomic_DNA"/>
</dbReference>
<feature type="compositionally biased region" description="Basic and acidic residues" evidence="3">
    <location>
        <begin position="58"/>
        <end position="104"/>
    </location>
</feature>
<reference evidence="6" key="1">
    <citation type="journal article" date="2020" name="Stud. Mycol.">
        <title>101 Dothideomycetes genomes: a test case for predicting lifestyles and emergence of pathogens.</title>
        <authorList>
            <person name="Haridas S."/>
            <person name="Albert R."/>
            <person name="Binder M."/>
            <person name="Bloem J."/>
            <person name="Labutti K."/>
            <person name="Salamov A."/>
            <person name="Andreopoulos B."/>
            <person name="Baker S."/>
            <person name="Barry K."/>
            <person name="Bills G."/>
            <person name="Bluhm B."/>
            <person name="Cannon C."/>
            <person name="Castanera R."/>
            <person name="Culley D."/>
            <person name="Daum C."/>
            <person name="Ezra D."/>
            <person name="Gonzalez J."/>
            <person name="Henrissat B."/>
            <person name="Kuo A."/>
            <person name="Liang C."/>
            <person name="Lipzen A."/>
            <person name="Lutzoni F."/>
            <person name="Magnuson J."/>
            <person name="Mondo S."/>
            <person name="Nolan M."/>
            <person name="Ohm R."/>
            <person name="Pangilinan J."/>
            <person name="Park H.-J."/>
            <person name="Ramirez L."/>
            <person name="Alfaro M."/>
            <person name="Sun H."/>
            <person name="Tritt A."/>
            <person name="Yoshinaga Y."/>
            <person name="Zwiers L.-H."/>
            <person name="Turgeon B."/>
            <person name="Goodwin S."/>
            <person name="Spatafora J."/>
            <person name="Crous P."/>
            <person name="Grigoriev I."/>
        </authorList>
    </citation>
    <scope>NUCLEOTIDE SEQUENCE</scope>
    <source>
        <strain evidence="6">CBS 122367</strain>
    </source>
</reference>
<evidence type="ECO:0000256" key="3">
    <source>
        <dbReference type="SAM" id="MobiDB-lite"/>
    </source>
</evidence>
<proteinExistence type="predicted"/>
<feature type="region of interest" description="Disordered" evidence="3">
    <location>
        <begin position="1"/>
        <end position="119"/>
    </location>
</feature>
<keyword evidence="7" id="KW-1185">Reference proteome</keyword>
<dbReference type="OrthoDB" id="439993at2759"/>
<feature type="compositionally biased region" description="Basic and acidic residues" evidence="3">
    <location>
        <begin position="443"/>
        <end position="479"/>
    </location>
</feature>
<dbReference type="PROSITE" id="PS50961">
    <property type="entry name" value="HTH_LA"/>
    <property type="match status" value="1"/>
</dbReference>
<dbReference type="Gene3D" id="1.10.10.10">
    <property type="entry name" value="Winged helix-like DNA-binding domain superfamily/Winged helix DNA-binding domain"/>
    <property type="match status" value="1"/>
</dbReference>
<gene>
    <name evidence="6" type="ORF">K458DRAFT_389306</name>
</gene>
<dbReference type="InterPro" id="IPR000504">
    <property type="entry name" value="RRM_dom"/>
</dbReference>
<evidence type="ECO:0000256" key="2">
    <source>
        <dbReference type="PROSITE-ProRule" id="PRU00332"/>
    </source>
</evidence>
<dbReference type="InterPro" id="IPR006630">
    <property type="entry name" value="La_HTH"/>
</dbReference>
<feature type="compositionally biased region" description="Basic and acidic residues" evidence="3">
    <location>
        <begin position="367"/>
        <end position="386"/>
    </location>
</feature>
<protein>
    <recommendedName>
        <fullName evidence="8">RNA-binding La domain-containing protein</fullName>
    </recommendedName>
</protein>
<feature type="compositionally biased region" description="Basic and acidic residues" evidence="3">
    <location>
        <begin position="23"/>
        <end position="43"/>
    </location>
</feature>
<dbReference type="SMART" id="SM00715">
    <property type="entry name" value="LA"/>
    <property type="match status" value="1"/>
</dbReference>
<dbReference type="GO" id="GO:0003729">
    <property type="term" value="F:mRNA binding"/>
    <property type="evidence" value="ECO:0007669"/>
    <property type="project" value="TreeGrafter"/>
</dbReference>
<evidence type="ECO:0008006" key="8">
    <source>
        <dbReference type="Google" id="ProtNLM"/>
    </source>
</evidence>
<dbReference type="InterPro" id="IPR036388">
    <property type="entry name" value="WH-like_DNA-bd_sf"/>
</dbReference>
<dbReference type="PANTHER" id="PTHR22792:SF140">
    <property type="entry name" value="ACHILLES, ISOFORM A"/>
    <property type="match status" value="1"/>
</dbReference>
<evidence type="ECO:0000313" key="7">
    <source>
        <dbReference type="Proteomes" id="UP000799291"/>
    </source>
</evidence>
<dbReference type="CDD" id="cd12291">
    <property type="entry name" value="RRM1_La"/>
    <property type="match status" value="1"/>
</dbReference>
<evidence type="ECO:0000313" key="6">
    <source>
        <dbReference type="EMBL" id="KAF2684090.1"/>
    </source>
</evidence>
<dbReference type="Pfam" id="PF05383">
    <property type="entry name" value="La"/>
    <property type="match status" value="1"/>
</dbReference>
<evidence type="ECO:0000256" key="1">
    <source>
        <dbReference type="ARBA" id="ARBA00022884"/>
    </source>
</evidence>
<accession>A0A6G1J1L3</accession>
<feature type="compositionally biased region" description="Basic and acidic residues" evidence="3">
    <location>
        <begin position="398"/>
        <end position="436"/>
    </location>
</feature>
<dbReference type="SUPFAM" id="SSF54928">
    <property type="entry name" value="RNA-binding domain, RBD"/>
    <property type="match status" value="1"/>
</dbReference>
<dbReference type="SMART" id="SM00360">
    <property type="entry name" value="RRM"/>
    <property type="match status" value="1"/>
</dbReference>
<feature type="compositionally biased region" description="Basic residues" evidence="3">
    <location>
        <begin position="387"/>
        <end position="397"/>
    </location>
</feature>
<name>A0A6G1J1L3_9PLEO</name>
<dbReference type="SUPFAM" id="SSF46785">
    <property type="entry name" value="Winged helix' DNA-binding domain"/>
    <property type="match status" value="1"/>
</dbReference>
<dbReference type="GO" id="GO:0005634">
    <property type="term" value="C:nucleus"/>
    <property type="evidence" value="ECO:0007669"/>
    <property type="project" value="TreeGrafter"/>
</dbReference>
<dbReference type="PANTHER" id="PTHR22792">
    <property type="entry name" value="LUPUS LA PROTEIN-RELATED"/>
    <property type="match status" value="1"/>
</dbReference>
<dbReference type="InterPro" id="IPR012677">
    <property type="entry name" value="Nucleotide-bd_a/b_plait_sf"/>
</dbReference>
<evidence type="ECO:0000259" key="4">
    <source>
        <dbReference type="PROSITE" id="PS50102"/>
    </source>
</evidence>
<feature type="region of interest" description="Disordered" evidence="3">
    <location>
        <begin position="332"/>
        <end position="479"/>
    </location>
</feature>
<sequence length="479" mass="54362">MSDTQPAAEAVANDPAESNKIVDTPDVKHDAKAEAPTEAKMADATDNAMSADANGDSKGVKAEESSADRKEELRNDRDNGGRKKGDPKIVSGNKHDGDRFEKSRKPMTNEFESLPDSSDPVEIRAQVEFYFSVQNLATDEHLFKELKGPENRPVSIKHVSAFSRMRRFKPYSAIVNALRESEDLVVVDDGEYSGTGNEAVKRKEPLVCPARPSDDKYPPDVDDLFHRMKRASMNKLENSIYAKNFADEGMEVGQILLEKFFKPYGAVMVRKRRTEDKKWKGSVFVEFDSEDSQQQFLKLDPKPTFEGRELMIKSKKQYSEEKCAEKGITPAWLRSDEYTSSRGGRGRGRGGGGGRGRSSNRGRGGRGGRDGRYNDRRNGADDFGRDRPRHRSRRDRSRSRSSESSRDWNRRRDRFQNKDKHTKYDDEDRKPIERDANGIPVVRDTRGDEEKGASNKRKADDSERVEIPKKTKIEIKEDE</sequence>
<dbReference type="Gene3D" id="3.30.70.330">
    <property type="match status" value="1"/>
</dbReference>
<evidence type="ECO:0000259" key="5">
    <source>
        <dbReference type="PROSITE" id="PS50961"/>
    </source>
</evidence>
<organism evidence="6 7">
    <name type="scientific">Lentithecium fluviatile CBS 122367</name>
    <dbReference type="NCBI Taxonomy" id="1168545"/>
    <lineage>
        <taxon>Eukaryota</taxon>
        <taxon>Fungi</taxon>
        <taxon>Dikarya</taxon>
        <taxon>Ascomycota</taxon>
        <taxon>Pezizomycotina</taxon>
        <taxon>Dothideomycetes</taxon>
        <taxon>Pleosporomycetidae</taxon>
        <taxon>Pleosporales</taxon>
        <taxon>Massarineae</taxon>
        <taxon>Lentitheciaceae</taxon>
        <taxon>Lentithecium</taxon>
    </lineage>
</organism>
<dbReference type="Proteomes" id="UP000799291">
    <property type="component" value="Unassembled WGS sequence"/>
</dbReference>
<dbReference type="AlphaFoldDB" id="A0A6G1J1L3"/>
<keyword evidence="1 2" id="KW-0694">RNA-binding</keyword>
<dbReference type="InterPro" id="IPR045180">
    <property type="entry name" value="La_dom_prot"/>
</dbReference>
<dbReference type="InterPro" id="IPR036390">
    <property type="entry name" value="WH_DNA-bd_sf"/>
</dbReference>
<dbReference type="PROSITE" id="PS50102">
    <property type="entry name" value="RRM"/>
    <property type="match status" value="1"/>
</dbReference>
<dbReference type="InterPro" id="IPR035979">
    <property type="entry name" value="RBD_domain_sf"/>
</dbReference>